<accession>A0A9U8E9V7</accession>
<dbReference type="KEGG" id="bgt:106064267"/>
<keyword evidence="1" id="KW-0472">Membrane</keyword>
<dbReference type="RefSeq" id="XP_013078217.2">
    <property type="nucleotide sequence ID" value="XM_013222763.2"/>
</dbReference>
<protein>
    <submittedName>
        <fullName evidence="4 5">Uncharacterized protein LOC106064267 isoform X1</fullName>
    </submittedName>
</protein>
<proteinExistence type="predicted"/>
<dbReference type="RefSeq" id="XP_055889982.1">
    <property type="nucleotide sequence ID" value="XM_056034007.1"/>
</dbReference>
<feature type="chain" id="PRO_5044701648" evidence="2">
    <location>
        <begin position="20"/>
        <end position="695"/>
    </location>
</feature>
<evidence type="ECO:0000313" key="3">
    <source>
        <dbReference type="Proteomes" id="UP001165740"/>
    </source>
</evidence>
<gene>
    <name evidence="4 5" type="primary">LOC106064267</name>
</gene>
<keyword evidence="1" id="KW-1133">Transmembrane helix</keyword>
<evidence type="ECO:0000313" key="4">
    <source>
        <dbReference type="RefSeq" id="XP_013078217.2"/>
    </source>
</evidence>
<feature type="signal peptide" evidence="2">
    <location>
        <begin position="1"/>
        <end position="19"/>
    </location>
</feature>
<sequence>MHQLFTVFVIVTMSYEHLALMVCPEDKYLVNGTSSCFCNGTNPRWEKEGDHYVNQIKHSNSSVEIVLVCNSNDSDLTFTCCVNDSETGLDVCNETFTSLFAYPVLTVNNKQYYNGSVVSLSSTSHHNLSCAIEEEFLSIDEVLLSCEGVLENRPVRSRDNVTLATIGCSTVCSCRAKQGTGCYQLASSVTFSVTTPLRMSNPNLTTTFYMTLNSMFYHTLQVTGCPQPSHLSVVTNGHPVDPMRHNISCYLKVSSGDLALCNDPRFAEITEATIELSIGPLTDDYFTNYTLVLSNESNTSLKYDFSLARTKDTDDEVILPLVIGLSVSIGLVSIAVFTAVIVLIIRSSTRRKRRASVRDRYSQDSANRQIRTKAYRLADTNCQVGIKSTDQEKDTTSSRLPGSGRSWSLPDLYMPGNTVTNRQYSRRQQIRPGHHSVSSDLADCNDDAIISAHLPHLLFDVTMDTTPELPVKLGKLKYGAKRESVYDTPPDRDFKISENLNEKISEVKNRNVQNKHFTEERLSELVACQVLTTDPGNQIEIPSEHPTVCTQLQIPSQHPTVCTQLQIPSEHPTVCTQLQIPLEQPTDQYDKQLEQATSLNNQSEIPSEHPLSLCDQHEISLEKLTSLLEIFPIEQHPVRQNQQEKNISMELPIILSSEPLEAPDNVKPGTKVSIITDYTNEDLTNSGYENIVINK</sequence>
<evidence type="ECO:0000256" key="2">
    <source>
        <dbReference type="SAM" id="SignalP"/>
    </source>
</evidence>
<keyword evidence="2" id="KW-0732">Signal</keyword>
<dbReference type="Proteomes" id="UP001165740">
    <property type="component" value="Chromosome 6"/>
</dbReference>
<evidence type="ECO:0000256" key="1">
    <source>
        <dbReference type="SAM" id="Phobius"/>
    </source>
</evidence>
<name>A0A9U8E9V7_BIOGL</name>
<feature type="transmembrane region" description="Helical" evidence="1">
    <location>
        <begin position="317"/>
        <end position="345"/>
    </location>
</feature>
<organism evidence="3 4">
    <name type="scientific">Biomphalaria glabrata</name>
    <name type="common">Bloodfluke planorb</name>
    <name type="synonym">Freshwater snail</name>
    <dbReference type="NCBI Taxonomy" id="6526"/>
    <lineage>
        <taxon>Eukaryota</taxon>
        <taxon>Metazoa</taxon>
        <taxon>Spiralia</taxon>
        <taxon>Lophotrochozoa</taxon>
        <taxon>Mollusca</taxon>
        <taxon>Gastropoda</taxon>
        <taxon>Heterobranchia</taxon>
        <taxon>Euthyneura</taxon>
        <taxon>Panpulmonata</taxon>
        <taxon>Hygrophila</taxon>
        <taxon>Lymnaeoidea</taxon>
        <taxon>Planorbidae</taxon>
        <taxon>Biomphalaria</taxon>
    </lineage>
</organism>
<dbReference type="AlphaFoldDB" id="A0A9U8E9V7"/>
<keyword evidence="3" id="KW-1185">Reference proteome</keyword>
<dbReference type="GeneID" id="106064267"/>
<evidence type="ECO:0000313" key="5">
    <source>
        <dbReference type="RefSeq" id="XP_055889982.1"/>
    </source>
</evidence>
<dbReference type="OrthoDB" id="10319616at2759"/>
<keyword evidence="1" id="KW-0812">Transmembrane</keyword>
<reference evidence="4 5" key="1">
    <citation type="submission" date="2025-04" db="UniProtKB">
        <authorList>
            <consortium name="RefSeq"/>
        </authorList>
    </citation>
    <scope>IDENTIFICATION</scope>
</reference>